<feature type="domain" description="Apple" evidence="3">
    <location>
        <begin position="44"/>
        <end position="79"/>
    </location>
</feature>
<evidence type="ECO:0000259" key="3">
    <source>
        <dbReference type="Pfam" id="PF00024"/>
    </source>
</evidence>
<dbReference type="SUPFAM" id="SSF57535">
    <property type="entry name" value="Complement control module/SCR domain"/>
    <property type="match status" value="1"/>
</dbReference>
<protein>
    <recommendedName>
        <fullName evidence="3">Apple domain-containing protein</fullName>
    </recommendedName>
</protein>
<evidence type="ECO:0000313" key="4">
    <source>
        <dbReference type="EMBL" id="GFR73495.1"/>
    </source>
</evidence>
<feature type="chain" id="PRO_5043786190" description="Apple domain-containing protein" evidence="2">
    <location>
        <begin position="18"/>
        <end position="258"/>
    </location>
</feature>
<dbReference type="EMBL" id="BMAT01000804">
    <property type="protein sequence ID" value="GFR73495.1"/>
    <property type="molecule type" value="Genomic_DNA"/>
</dbReference>
<reference evidence="4 5" key="1">
    <citation type="journal article" date="2021" name="Elife">
        <title>Chloroplast acquisition without the gene transfer in kleptoplastic sea slugs, Plakobranchus ocellatus.</title>
        <authorList>
            <person name="Maeda T."/>
            <person name="Takahashi S."/>
            <person name="Yoshida T."/>
            <person name="Shimamura S."/>
            <person name="Takaki Y."/>
            <person name="Nagai Y."/>
            <person name="Toyoda A."/>
            <person name="Suzuki Y."/>
            <person name="Arimoto A."/>
            <person name="Ishii H."/>
            <person name="Satoh N."/>
            <person name="Nishiyama T."/>
            <person name="Hasebe M."/>
            <person name="Maruyama T."/>
            <person name="Minagawa J."/>
            <person name="Obokata J."/>
            <person name="Shigenobu S."/>
        </authorList>
    </citation>
    <scope>NUCLEOTIDE SEQUENCE [LARGE SCALE GENOMIC DNA]</scope>
</reference>
<keyword evidence="1" id="KW-1015">Disulfide bond</keyword>
<dbReference type="Proteomes" id="UP000762676">
    <property type="component" value="Unassembled WGS sequence"/>
</dbReference>
<name>A0AAV4FL82_9GAST</name>
<proteinExistence type="predicted"/>
<keyword evidence="2" id="KW-0732">Signal</keyword>
<sequence length="258" mass="28967">MIFFAIITFTLVQGAEFTSIRKQFWENLHIAYDSRVAGLETWVNLKASNANQCFRMCWLFTACSAVTFNFDQQRCLLHPLPEDDYLYRTAPEIGSLAADFKDATPAQEKKYGCDRRPCSETEMCAPIKNHASHLCIPLMSVFCSDDPPVVPNSEMLSDGVGFIVYTCAYGYYRAGNVHISTCDRDTGAWSDVDVTCTFVDCGAPPDLHGAKNTIKFELGRILIDLKSNGDGSAVRYDSESEEREIRWWEAGRSRSLTS</sequence>
<evidence type="ECO:0000313" key="5">
    <source>
        <dbReference type="Proteomes" id="UP000762676"/>
    </source>
</evidence>
<accession>A0AAV4FL82</accession>
<gene>
    <name evidence="4" type="ORF">ElyMa_000406700</name>
</gene>
<dbReference type="InterPro" id="IPR003609">
    <property type="entry name" value="Pan_app"/>
</dbReference>
<dbReference type="InterPro" id="IPR035976">
    <property type="entry name" value="Sushi/SCR/CCP_sf"/>
</dbReference>
<evidence type="ECO:0000256" key="2">
    <source>
        <dbReference type="SAM" id="SignalP"/>
    </source>
</evidence>
<comment type="caution">
    <text evidence="4">The sequence shown here is derived from an EMBL/GenBank/DDBJ whole genome shotgun (WGS) entry which is preliminary data.</text>
</comment>
<feature type="signal peptide" evidence="2">
    <location>
        <begin position="1"/>
        <end position="17"/>
    </location>
</feature>
<evidence type="ECO:0000256" key="1">
    <source>
        <dbReference type="ARBA" id="ARBA00023157"/>
    </source>
</evidence>
<dbReference type="Pfam" id="PF00024">
    <property type="entry name" value="PAN_1"/>
    <property type="match status" value="1"/>
</dbReference>
<organism evidence="4 5">
    <name type="scientific">Elysia marginata</name>
    <dbReference type="NCBI Taxonomy" id="1093978"/>
    <lineage>
        <taxon>Eukaryota</taxon>
        <taxon>Metazoa</taxon>
        <taxon>Spiralia</taxon>
        <taxon>Lophotrochozoa</taxon>
        <taxon>Mollusca</taxon>
        <taxon>Gastropoda</taxon>
        <taxon>Heterobranchia</taxon>
        <taxon>Euthyneura</taxon>
        <taxon>Panpulmonata</taxon>
        <taxon>Sacoglossa</taxon>
        <taxon>Placobranchoidea</taxon>
        <taxon>Plakobranchidae</taxon>
        <taxon>Elysia</taxon>
    </lineage>
</organism>
<dbReference type="SUPFAM" id="SSF57414">
    <property type="entry name" value="Hairpin loop containing domain-like"/>
    <property type="match status" value="1"/>
</dbReference>
<dbReference type="AlphaFoldDB" id="A0AAV4FL82"/>
<keyword evidence="5" id="KW-1185">Reference proteome</keyword>